<evidence type="ECO:0000256" key="3">
    <source>
        <dbReference type="ARBA" id="ARBA00022989"/>
    </source>
</evidence>
<dbReference type="OrthoDB" id="5348404at2759"/>
<feature type="compositionally biased region" description="Low complexity" evidence="5">
    <location>
        <begin position="836"/>
        <end position="852"/>
    </location>
</feature>
<evidence type="ECO:0000313" key="8">
    <source>
        <dbReference type="Proteomes" id="UP000011668"/>
    </source>
</evidence>
<evidence type="ECO:0000256" key="2">
    <source>
        <dbReference type="ARBA" id="ARBA00022692"/>
    </source>
</evidence>
<dbReference type="EMBL" id="AFRT01001898">
    <property type="protein sequence ID" value="ELU39144.1"/>
    <property type="molecule type" value="Genomic_DNA"/>
</dbReference>
<evidence type="ECO:0000256" key="4">
    <source>
        <dbReference type="ARBA" id="ARBA00023136"/>
    </source>
</evidence>
<feature type="compositionally biased region" description="Basic and acidic residues" evidence="5">
    <location>
        <begin position="165"/>
        <end position="177"/>
    </location>
</feature>
<protein>
    <submittedName>
        <fullName evidence="7">Uncharacterized protein</fullName>
    </submittedName>
</protein>
<feature type="region of interest" description="Disordered" evidence="5">
    <location>
        <begin position="833"/>
        <end position="861"/>
    </location>
</feature>
<dbReference type="SMART" id="SM01417">
    <property type="entry name" value="Solute_trans_a"/>
    <property type="match status" value="1"/>
</dbReference>
<comment type="caution">
    <text evidence="7">The sequence shown here is derived from an EMBL/GenBank/DDBJ whole genome shotgun (WGS) entry which is preliminary data.</text>
</comment>
<feature type="compositionally biased region" description="Low complexity" evidence="5">
    <location>
        <begin position="955"/>
        <end position="964"/>
    </location>
</feature>
<evidence type="ECO:0000256" key="5">
    <source>
        <dbReference type="SAM" id="MobiDB-lite"/>
    </source>
</evidence>
<keyword evidence="3 6" id="KW-1133">Transmembrane helix</keyword>
<sequence length="1122" mass="122507">MGPCPLHRAPPAPPLIQSGQVHFQGGSVLLSSWFLLMGLSSARRVHCVLVLYACVRGRNCMARPEASQVKPQQRRASISILPNQPNTQTDIVRLLFMVPIYAIITLASYLSLSHATSLLLIRDAYESVVLASFFSLLLEYIAGPRHPPDPHPDKSKSRFKRKEKRRDEEREHLDTESVRTQVEDDQVELLDGVETINQPLSKSERATVVHKVFYRVPMYPASHPLRTDPQNAHKPLKWIFPLGAVRARPKDGLSYLHWMKWGVLQYCIVRPGQSGRISYILAVGVALGAGVVGHHQGYIRDDVCSLISWKQPHANARDECRCFAFLHVKAFSYIPYKRIARIRADNHVQPTLDRPQVRDPDPDMPPLLSPPTDEPRANRKPDRAVPAPPKRQFLNLVQAFMFTDTFRDLRAGVLYFFGRGASREADDMCRREERFRQVFGRERVQPSFLKVSGYKGLPQDDGRAIPGVRCSPLPTPPKEDYEDAPPMSLLRTRESEDTVRAGDYWDDTIRSNRANRTRDGQLEYLVQRLDYGYQPRAPDPPPRGAYVPKHGPGPSFAWSGDGVITPPRTPGVVSPGRAQSPRSVGFGPPLEIPGAVFPPYGSASYEPSERALGVQATGTTSTVPVSPVKAPSRRIGDVYVGGAKGAEFNSQSRPMGVYASPRPEGTSTPRLGASPTSPLSAGPRFPPRPQGGHVSPRAEGGYASSRSDTARAQRDRSQSLPLPRTTGAHISPDSAQMLAQTSPLFQRSFAPDAQAGYPLSPVSPPAQRDLNTPTTPPPRASGETRRASGCGRPLQRNSGSGAPSPRTSGYTDSSHRYSGFTIPQWALITPSHFQWPTDTTAPTRRTSAATADPPSPGRGRRMLIAEETEPPSRDDSMLARMFSSATRTTESRARDSESAGARTSMVSFRFGDNVSSTTGSDAGTNDGASIHPVRTVSFRTGAPALIRLDSRRDSISSPSLVSSSTGCRREPPSAPSSVSSRRSPVVVSHTQLPSPPEVARPLRRMSANLQLRVPQGPRVQPRTIVLPAPLSPARYPHSQWRPTITRSSGLAHVSSVHGSVSHWSPIQPPSASSSESGLAGRGAGRSSAGAVVSPSPEYTSLSSLSTLSNIEDRYPTTSRRDS</sequence>
<feature type="compositionally biased region" description="Low complexity" evidence="5">
    <location>
        <begin position="1059"/>
        <end position="1108"/>
    </location>
</feature>
<feature type="compositionally biased region" description="Basic and acidic residues" evidence="5">
    <location>
        <begin position="146"/>
        <end position="156"/>
    </location>
</feature>
<feature type="region of interest" description="Disordered" evidence="5">
    <location>
        <begin position="145"/>
        <end position="179"/>
    </location>
</feature>
<feature type="region of interest" description="Disordered" evidence="5">
    <location>
        <begin position="1059"/>
        <end position="1122"/>
    </location>
</feature>
<keyword evidence="2 6" id="KW-0812">Transmembrane</keyword>
<feature type="compositionally biased region" description="Basic and acidic residues" evidence="5">
    <location>
        <begin position="373"/>
        <end position="383"/>
    </location>
</feature>
<keyword evidence="4 6" id="KW-0472">Membrane</keyword>
<dbReference type="Proteomes" id="UP000011668">
    <property type="component" value="Unassembled WGS sequence"/>
</dbReference>
<dbReference type="Pfam" id="PF03619">
    <property type="entry name" value="Solute_trans_a"/>
    <property type="match status" value="1"/>
</dbReference>
<evidence type="ECO:0000313" key="7">
    <source>
        <dbReference type="EMBL" id="ELU39144.1"/>
    </source>
</evidence>
<evidence type="ECO:0000256" key="6">
    <source>
        <dbReference type="SAM" id="Phobius"/>
    </source>
</evidence>
<dbReference type="STRING" id="983506.L8WRY2"/>
<feature type="compositionally biased region" description="Polar residues" evidence="5">
    <location>
        <begin position="795"/>
        <end position="812"/>
    </location>
</feature>
<feature type="compositionally biased region" description="Basic and acidic residues" evidence="5">
    <location>
        <begin position="708"/>
        <end position="717"/>
    </location>
</feature>
<proteinExistence type="predicted"/>
<dbReference type="HOGENOM" id="CLU_302094_0_0_1"/>
<keyword evidence="8" id="KW-1185">Reference proteome</keyword>
<feature type="region of interest" description="Disordered" evidence="5">
    <location>
        <begin position="645"/>
        <end position="732"/>
    </location>
</feature>
<dbReference type="InterPro" id="IPR005178">
    <property type="entry name" value="Ostalpha/TMEM184C"/>
</dbReference>
<feature type="compositionally biased region" description="Polar residues" evidence="5">
    <location>
        <begin position="665"/>
        <end position="679"/>
    </location>
</feature>
<feature type="region of interest" description="Disordered" evidence="5">
    <location>
        <begin position="460"/>
        <end position="485"/>
    </location>
</feature>
<dbReference type="GO" id="GO:0016020">
    <property type="term" value="C:membrane"/>
    <property type="evidence" value="ECO:0007669"/>
    <property type="project" value="UniProtKB-SubCell"/>
</dbReference>
<feature type="region of interest" description="Disordered" evidence="5">
    <location>
        <begin position="753"/>
        <end position="815"/>
    </location>
</feature>
<gene>
    <name evidence="7" type="ORF">AG1IA_06832</name>
</gene>
<feature type="region of interest" description="Disordered" evidence="5">
    <location>
        <begin position="954"/>
        <end position="998"/>
    </location>
</feature>
<feature type="transmembrane region" description="Helical" evidence="6">
    <location>
        <begin position="91"/>
        <end position="112"/>
    </location>
</feature>
<feature type="compositionally biased region" description="Basic and acidic residues" evidence="5">
    <location>
        <begin position="1110"/>
        <end position="1122"/>
    </location>
</feature>
<accession>L8WRY2</accession>
<feature type="region of interest" description="Disordered" evidence="5">
    <location>
        <begin position="350"/>
        <end position="388"/>
    </location>
</feature>
<organism evidence="7 8">
    <name type="scientific">Thanatephorus cucumeris (strain AG1-IA)</name>
    <name type="common">Rice sheath blight fungus</name>
    <name type="synonym">Rhizoctonia solani</name>
    <dbReference type="NCBI Taxonomy" id="983506"/>
    <lineage>
        <taxon>Eukaryota</taxon>
        <taxon>Fungi</taxon>
        <taxon>Dikarya</taxon>
        <taxon>Basidiomycota</taxon>
        <taxon>Agaricomycotina</taxon>
        <taxon>Agaricomycetes</taxon>
        <taxon>Cantharellales</taxon>
        <taxon>Ceratobasidiaceae</taxon>
        <taxon>Rhizoctonia</taxon>
        <taxon>Rhizoctonia solani AG-1</taxon>
    </lineage>
</organism>
<reference evidence="7 8" key="1">
    <citation type="journal article" date="2013" name="Nat. Commun.">
        <title>The evolution and pathogenic mechanisms of the rice sheath blight pathogen.</title>
        <authorList>
            <person name="Zheng A."/>
            <person name="Lin R."/>
            <person name="Xu L."/>
            <person name="Qin P."/>
            <person name="Tang C."/>
            <person name="Ai P."/>
            <person name="Zhang D."/>
            <person name="Liu Y."/>
            <person name="Sun Z."/>
            <person name="Feng H."/>
            <person name="Wang Y."/>
            <person name="Chen Y."/>
            <person name="Liang X."/>
            <person name="Fu R."/>
            <person name="Li Q."/>
            <person name="Zhang J."/>
            <person name="Yu X."/>
            <person name="Xie Z."/>
            <person name="Ding L."/>
            <person name="Guan P."/>
            <person name="Tang J."/>
            <person name="Liang Y."/>
            <person name="Wang S."/>
            <person name="Deng Q."/>
            <person name="Li S."/>
            <person name="Zhu J."/>
            <person name="Wang L."/>
            <person name="Liu H."/>
            <person name="Li P."/>
        </authorList>
    </citation>
    <scope>NUCLEOTIDE SEQUENCE [LARGE SCALE GENOMIC DNA]</scope>
    <source>
        <strain evidence="8">AG-1 IA</strain>
    </source>
</reference>
<name>L8WRY2_THACA</name>
<dbReference type="AlphaFoldDB" id="L8WRY2"/>
<feature type="compositionally biased region" description="Low complexity" evidence="5">
    <location>
        <begin position="975"/>
        <end position="988"/>
    </location>
</feature>
<comment type="subcellular location">
    <subcellularLocation>
        <location evidence="1">Membrane</location>
        <topology evidence="1">Multi-pass membrane protein</topology>
    </subcellularLocation>
</comment>
<evidence type="ECO:0000256" key="1">
    <source>
        <dbReference type="ARBA" id="ARBA00004141"/>
    </source>
</evidence>
<dbReference type="PANTHER" id="PTHR23423">
    <property type="entry name" value="ORGANIC SOLUTE TRANSPORTER-RELATED"/>
    <property type="match status" value="1"/>
</dbReference>